<dbReference type="GO" id="GO:0009236">
    <property type="term" value="P:cobalamin biosynthetic process"/>
    <property type="evidence" value="ECO:0007669"/>
    <property type="project" value="UniProtKB-UniRule"/>
</dbReference>
<keyword evidence="11 19" id="KW-0460">Magnesium</keyword>
<evidence type="ECO:0000256" key="7">
    <source>
        <dbReference type="ARBA" id="ARBA00022475"/>
    </source>
</evidence>
<evidence type="ECO:0000256" key="2">
    <source>
        <dbReference type="ARBA" id="ARBA00004651"/>
    </source>
</evidence>
<keyword evidence="13 19" id="KW-0472">Membrane</keyword>
<reference evidence="20" key="1">
    <citation type="submission" date="2019-09" db="EMBL/GenBank/DDBJ databases">
        <title>Characterisation of the sponge microbiome using genome-centric metagenomics.</title>
        <authorList>
            <person name="Engelberts J.P."/>
            <person name="Robbins S.J."/>
            <person name="De Goeij J.M."/>
            <person name="Aranda M."/>
            <person name="Bell S.C."/>
            <person name="Webster N.S."/>
        </authorList>
    </citation>
    <scope>NUCLEOTIDE SEQUENCE</scope>
    <source>
        <strain evidence="20">SB0662_bin_9</strain>
    </source>
</reference>
<evidence type="ECO:0000256" key="12">
    <source>
        <dbReference type="ARBA" id="ARBA00022989"/>
    </source>
</evidence>
<keyword evidence="8 19" id="KW-0169">Cobalamin biosynthesis</keyword>
<feature type="transmembrane region" description="Helical" evidence="19">
    <location>
        <begin position="210"/>
        <end position="227"/>
    </location>
</feature>
<evidence type="ECO:0000256" key="19">
    <source>
        <dbReference type="HAMAP-Rule" id="MF_00719"/>
    </source>
</evidence>
<comment type="caution">
    <text evidence="20">The sequence shown here is derived from an EMBL/GenBank/DDBJ whole genome shotgun (WGS) entry which is preliminary data.</text>
</comment>
<keyword evidence="7 19" id="KW-1003">Cell membrane</keyword>
<keyword evidence="10 19" id="KW-0812">Transmembrane</keyword>
<gene>
    <name evidence="19" type="primary">cobS</name>
    <name evidence="20" type="ORF">F4Y08_03720</name>
</gene>
<comment type="function">
    <text evidence="14 19">Joins adenosylcobinamide-GDP and alpha-ribazole to generate adenosylcobalamin (Ado-cobalamin). Also synthesizes adenosylcobalamin 5'-phosphate from adenosylcobinamide-GDP and alpha-ribazole 5'-phosphate.</text>
</comment>
<comment type="catalytic activity">
    <reaction evidence="18 19">
        <text>alpha-ribazole 5'-phosphate + adenosylcob(III)inamide-GDP = adenosylcob(III)alamin 5'-phosphate + GMP + H(+)</text>
        <dbReference type="Rhea" id="RHEA:23560"/>
        <dbReference type="ChEBI" id="CHEBI:15378"/>
        <dbReference type="ChEBI" id="CHEBI:57918"/>
        <dbReference type="ChEBI" id="CHEBI:58115"/>
        <dbReference type="ChEBI" id="CHEBI:60487"/>
        <dbReference type="ChEBI" id="CHEBI:60493"/>
        <dbReference type="EC" id="2.7.8.26"/>
    </reaction>
</comment>
<evidence type="ECO:0000256" key="13">
    <source>
        <dbReference type="ARBA" id="ARBA00023136"/>
    </source>
</evidence>
<sequence length="260" mass="26722">MVLLGAALRREALLFLLAVQFLTRLPLPQHLDYSPTRLGAARRYFPLVGIVVGSLGALVYGAAVILRLPQVMAALLATAATILVTGAFHEDGLADTFDGLGAFTREKMLAIMQDSRIGVFGAAGLGVTLALKVAALASLPVALAVACLVAGHGLSRLSNVVVAATSPYVRNSGVGSLLAGRLGRGGTSLAAATGLGCLAVVMMLSVPDALAGLAGLALGHLAMRGLYEKRLGGHTGDTQGAVQQWSELGFYLGVLTWHSR</sequence>
<dbReference type="AlphaFoldDB" id="A0A6B1DRF6"/>
<comment type="pathway">
    <text evidence="3 19">Cofactor biosynthesis; adenosylcobalamin biosynthesis; adenosylcobalamin from cob(II)yrinate a,c-diamide: step 7/7.</text>
</comment>
<dbReference type="PANTHER" id="PTHR34148:SF1">
    <property type="entry name" value="ADENOSYLCOBINAMIDE-GDP RIBAZOLETRANSFERASE"/>
    <property type="match status" value="1"/>
</dbReference>
<keyword evidence="9 19" id="KW-0808">Transferase</keyword>
<evidence type="ECO:0000313" key="20">
    <source>
        <dbReference type="EMBL" id="MYD89436.1"/>
    </source>
</evidence>
<evidence type="ECO:0000256" key="9">
    <source>
        <dbReference type="ARBA" id="ARBA00022679"/>
    </source>
</evidence>
<dbReference type="EC" id="2.7.8.26" evidence="5 19"/>
<keyword evidence="12 19" id="KW-1133">Transmembrane helix</keyword>
<comment type="similarity">
    <text evidence="4 19">Belongs to the CobS family.</text>
</comment>
<evidence type="ECO:0000256" key="16">
    <source>
        <dbReference type="ARBA" id="ARBA00032853"/>
    </source>
</evidence>
<dbReference type="GO" id="GO:0008818">
    <property type="term" value="F:cobalamin 5'-phosphate synthase activity"/>
    <property type="evidence" value="ECO:0007669"/>
    <property type="project" value="UniProtKB-UniRule"/>
</dbReference>
<name>A0A6B1DRF6_9CHLR</name>
<protein>
    <recommendedName>
        <fullName evidence="6 19">Adenosylcobinamide-GDP ribazoletransferase</fullName>
        <ecNumber evidence="5 19">2.7.8.26</ecNumber>
    </recommendedName>
    <alternativeName>
        <fullName evidence="16 19">Cobalamin synthase</fullName>
    </alternativeName>
    <alternativeName>
        <fullName evidence="15 19">Cobalamin-5'-phosphate synthase</fullName>
    </alternativeName>
</protein>
<evidence type="ECO:0000256" key="4">
    <source>
        <dbReference type="ARBA" id="ARBA00010561"/>
    </source>
</evidence>
<feature type="transmembrane region" description="Helical" evidence="19">
    <location>
        <begin position="44"/>
        <end position="66"/>
    </location>
</feature>
<dbReference type="UniPathway" id="UPA00148">
    <property type="reaction ID" value="UER00238"/>
</dbReference>
<evidence type="ECO:0000256" key="18">
    <source>
        <dbReference type="ARBA" id="ARBA00049504"/>
    </source>
</evidence>
<feature type="transmembrane region" description="Helical" evidence="19">
    <location>
        <begin position="117"/>
        <end position="135"/>
    </location>
</feature>
<dbReference type="Pfam" id="PF02654">
    <property type="entry name" value="CobS"/>
    <property type="match status" value="1"/>
</dbReference>
<dbReference type="GO" id="GO:0005886">
    <property type="term" value="C:plasma membrane"/>
    <property type="evidence" value="ECO:0007669"/>
    <property type="project" value="UniProtKB-SubCell"/>
</dbReference>
<evidence type="ECO:0000256" key="17">
    <source>
        <dbReference type="ARBA" id="ARBA00048623"/>
    </source>
</evidence>
<dbReference type="InterPro" id="IPR003805">
    <property type="entry name" value="CobS"/>
</dbReference>
<comment type="cofactor">
    <cofactor evidence="1 19">
        <name>Mg(2+)</name>
        <dbReference type="ChEBI" id="CHEBI:18420"/>
    </cofactor>
</comment>
<proteinExistence type="inferred from homology"/>
<comment type="caution">
    <text evidence="19">Lacks conserved residue(s) required for the propagation of feature annotation.</text>
</comment>
<dbReference type="PANTHER" id="PTHR34148">
    <property type="entry name" value="ADENOSYLCOBINAMIDE-GDP RIBAZOLETRANSFERASE"/>
    <property type="match status" value="1"/>
</dbReference>
<evidence type="ECO:0000256" key="3">
    <source>
        <dbReference type="ARBA" id="ARBA00004663"/>
    </source>
</evidence>
<evidence type="ECO:0000256" key="15">
    <source>
        <dbReference type="ARBA" id="ARBA00032605"/>
    </source>
</evidence>
<dbReference type="HAMAP" id="MF_00719">
    <property type="entry name" value="CobS"/>
    <property type="match status" value="1"/>
</dbReference>
<dbReference type="EMBL" id="VXPY01000020">
    <property type="protein sequence ID" value="MYD89436.1"/>
    <property type="molecule type" value="Genomic_DNA"/>
</dbReference>
<evidence type="ECO:0000256" key="1">
    <source>
        <dbReference type="ARBA" id="ARBA00001946"/>
    </source>
</evidence>
<evidence type="ECO:0000256" key="14">
    <source>
        <dbReference type="ARBA" id="ARBA00025228"/>
    </source>
</evidence>
<comment type="subcellular location">
    <subcellularLocation>
        <location evidence="2 19">Cell membrane</location>
        <topology evidence="2 19">Multi-pass membrane protein</topology>
    </subcellularLocation>
</comment>
<accession>A0A6B1DRF6</accession>
<evidence type="ECO:0000256" key="5">
    <source>
        <dbReference type="ARBA" id="ARBA00013200"/>
    </source>
</evidence>
<evidence type="ECO:0000256" key="8">
    <source>
        <dbReference type="ARBA" id="ARBA00022573"/>
    </source>
</evidence>
<dbReference type="GO" id="GO:0051073">
    <property type="term" value="F:adenosylcobinamide-GDP ribazoletransferase activity"/>
    <property type="evidence" value="ECO:0007669"/>
    <property type="project" value="UniProtKB-UniRule"/>
</dbReference>
<evidence type="ECO:0000256" key="11">
    <source>
        <dbReference type="ARBA" id="ARBA00022842"/>
    </source>
</evidence>
<evidence type="ECO:0000256" key="10">
    <source>
        <dbReference type="ARBA" id="ARBA00022692"/>
    </source>
</evidence>
<organism evidence="20">
    <name type="scientific">Caldilineaceae bacterium SB0662_bin_9</name>
    <dbReference type="NCBI Taxonomy" id="2605258"/>
    <lineage>
        <taxon>Bacteria</taxon>
        <taxon>Bacillati</taxon>
        <taxon>Chloroflexota</taxon>
        <taxon>Caldilineae</taxon>
        <taxon>Caldilineales</taxon>
        <taxon>Caldilineaceae</taxon>
    </lineage>
</organism>
<comment type="catalytic activity">
    <reaction evidence="17 19">
        <text>alpha-ribazole + adenosylcob(III)inamide-GDP = adenosylcob(III)alamin + GMP + H(+)</text>
        <dbReference type="Rhea" id="RHEA:16049"/>
        <dbReference type="ChEBI" id="CHEBI:10329"/>
        <dbReference type="ChEBI" id="CHEBI:15378"/>
        <dbReference type="ChEBI" id="CHEBI:18408"/>
        <dbReference type="ChEBI" id="CHEBI:58115"/>
        <dbReference type="ChEBI" id="CHEBI:60487"/>
        <dbReference type="EC" id="2.7.8.26"/>
    </reaction>
</comment>
<evidence type="ECO:0000256" key="6">
    <source>
        <dbReference type="ARBA" id="ARBA00015850"/>
    </source>
</evidence>